<comment type="caution">
    <text evidence="1">The sequence shown here is derived from an EMBL/GenBank/DDBJ whole genome shotgun (WGS) entry which is preliminary data.</text>
</comment>
<name>A0A218XDG4_PUNGR</name>
<reference evidence="2" key="1">
    <citation type="journal article" date="2017" name="Plant J.">
        <title>The pomegranate (Punica granatum L.) genome and the genomics of punicalagin biosynthesis.</title>
        <authorList>
            <person name="Qin G."/>
            <person name="Xu C."/>
            <person name="Ming R."/>
            <person name="Tang H."/>
            <person name="Guyot R."/>
            <person name="Kramer E.M."/>
            <person name="Hu Y."/>
            <person name="Yi X."/>
            <person name="Qi Y."/>
            <person name="Xu X."/>
            <person name="Gao Z."/>
            <person name="Pan H."/>
            <person name="Jian J."/>
            <person name="Tian Y."/>
            <person name="Yue Z."/>
            <person name="Xu Y."/>
        </authorList>
    </citation>
    <scope>NUCLEOTIDE SEQUENCE [LARGE SCALE GENOMIC DNA]</scope>
    <source>
        <strain evidence="2">cv. Dabenzi</strain>
    </source>
</reference>
<sequence length="86" mass="9708">MYGCTYDIYRDASNHAWERQDLDRVSSVSPVEVIGVVVRRIENPGKVHPSHYKCSYANIPAMACAYGLPEDTLYVEAMKAFSPRNP</sequence>
<dbReference type="EMBL" id="MTKT01001941">
    <property type="protein sequence ID" value="OWM82984.1"/>
    <property type="molecule type" value="Genomic_DNA"/>
</dbReference>
<protein>
    <submittedName>
        <fullName evidence="1">Uncharacterized protein</fullName>
    </submittedName>
</protein>
<evidence type="ECO:0000313" key="2">
    <source>
        <dbReference type="Proteomes" id="UP000197138"/>
    </source>
</evidence>
<dbReference type="AlphaFoldDB" id="A0A218XDG4"/>
<gene>
    <name evidence="1" type="ORF">CDL15_Pgr005384</name>
</gene>
<accession>A0A218XDG4</accession>
<evidence type="ECO:0000313" key="1">
    <source>
        <dbReference type="EMBL" id="OWM82984.1"/>
    </source>
</evidence>
<dbReference type="Proteomes" id="UP000197138">
    <property type="component" value="Unassembled WGS sequence"/>
</dbReference>
<organism evidence="1 2">
    <name type="scientific">Punica granatum</name>
    <name type="common">Pomegranate</name>
    <dbReference type="NCBI Taxonomy" id="22663"/>
    <lineage>
        <taxon>Eukaryota</taxon>
        <taxon>Viridiplantae</taxon>
        <taxon>Streptophyta</taxon>
        <taxon>Embryophyta</taxon>
        <taxon>Tracheophyta</taxon>
        <taxon>Spermatophyta</taxon>
        <taxon>Magnoliopsida</taxon>
        <taxon>eudicotyledons</taxon>
        <taxon>Gunneridae</taxon>
        <taxon>Pentapetalae</taxon>
        <taxon>rosids</taxon>
        <taxon>malvids</taxon>
        <taxon>Myrtales</taxon>
        <taxon>Lythraceae</taxon>
        <taxon>Punica</taxon>
    </lineage>
</organism>
<proteinExistence type="predicted"/>